<evidence type="ECO:0008006" key="3">
    <source>
        <dbReference type="Google" id="ProtNLM"/>
    </source>
</evidence>
<sequence>MENTIRKRQKKRYTQVSNMVLNDENLSLKAKGLYAFMDSKPEGWNFTIKSISTQVKDGIDSVKSALKELKNAGYIQYRKLSNGTGIYELFDEPKVENQTAKSGKPSCGKPSCGKSTRINNTNIENKLIRDNRHTDIDFKVLIAKLREKAHFKSKIKNTDEEYEAYLDIENKSNILSDYLDHQREEQKYSKNFHNFLLDYNTKSLSEQVSDVEVRLWS</sequence>
<proteinExistence type="predicted"/>
<name>A0ABT7QUE0_9BACT</name>
<accession>A0ABT7QUE0</accession>
<reference evidence="1" key="1">
    <citation type="submission" date="2023-01" db="EMBL/GenBank/DDBJ databases">
        <title>Sulfurovum sp. XTW-4 genome assembly.</title>
        <authorList>
            <person name="Wang J."/>
        </authorList>
    </citation>
    <scope>NUCLEOTIDE SEQUENCE</scope>
    <source>
        <strain evidence="1">XTW-4</strain>
    </source>
</reference>
<dbReference type="RefSeq" id="WP_289402600.1">
    <property type="nucleotide sequence ID" value="NZ_JAQIBC010000012.1"/>
</dbReference>
<protein>
    <recommendedName>
        <fullName evidence="3">Helix-turn-helix domain-containing protein</fullName>
    </recommendedName>
</protein>
<evidence type="ECO:0000313" key="2">
    <source>
        <dbReference type="Proteomes" id="UP001169066"/>
    </source>
</evidence>
<comment type="caution">
    <text evidence="1">The sequence shown here is derived from an EMBL/GenBank/DDBJ whole genome shotgun (WGS) entry which is preliminary data.</text>
</comment>
<keyword evidence="2" id="KW-1185">Reference proteome</keyword>
<evidence type="ECO:0000313" key="1">
    <source>
        <dbReference type="EMBL" id="MDM5264700.1"/>
    </source>
</evidence>
<dbReference type="Proteomes" id="UP001169066">
    <property type="component" value="Unassembled WGS sequence"/>
</dbReference>
<organism evidence="1 2">
    <name type="scientific">Sulfurovum xiamenensis</name>
    <dbReference type="NCBI Taxonomy" id="3019066"/>
    <lineage>
        <taxon>Bacteria</taxon>
        <taxon>Pseudomonadati</taxon>
        <taxon>Campylobacterota</taxon>
        <taxon>Epsilonproteobacteria</taxon>
        <taxon>Campylobacterales</taxon>
        <taxon>Sulfurovaceae</taxon>
        <taxon>Sulfurovum</taxon>
    </lineage>
</organism>
<dbReference type="EMBL" id="JAQIBC010000012">
    <property type="protein sequence ID" value="MDM5264700.1"/>
    <property type="molecule type" value="Genomic_DNA"/>
</dbReference>
<gene>
    <name evidence="1" type="ORF">PF327_10885</name>
</gene>